<keyword evidence="1" id="KW-0472">Membrane</keyword>
<keyword evidence="1" id="KW-1133">Transmembrane helix</keyword>
<comment type="caution">
    <text evidence="2">The sequence shown here is derived from an EMBL/GenBank/DDBJ whole genome shotgun (WGS) entry which is preliminary data.</text>
</comment>
<evidence type="ECO:0000313" key="2">
    <source>
        <dbReference type="EMBL" id="RHK52512.1"/>
    </source>
</evidence>
<reference evidence="2 3" key="1">
    <citation type="submission" date="2018-08" db="EMBL/GenBank/DDBJ databases">
        <title>A genome reference for cultivated species of the human gut microbiota.</title>
        <authorList>
            <person name="Zou Y."/>
            <person name="Xue W."/>
            <person name="Luo G."/>
        </authorList>
    </citation>
    <scope>NUCLEOTIDE SEQUENCE [LARGE SCALE GENOMIC DNA]</scope>
    <source>
        <strain evidence="2 3">AF42-9</strain>
    </source>
</reference>
<evidence type="ECO:0000313" key="3">
    <source>
        <dbReference type="Proteomes" id="UP000286598"/>
    </source>
</evidence>
<proteinExistence type="predicted"/>
<keyword evidence="1" id="KW-0812">Transmembrane</keyword>
<feature type="transmembrane region" description="Helical" evidence="1">
    <location>
        <begin position="21"/>
        <end position="43"/>
    </location>
</feature>
<gene>
    <name evidence="2" type="ORF">DW060_02090</name>
</gene>
<keyword evidence="3" id="KW-1185">Reference proteome</keyword>
<protein>
    <submittedName>
        <fullName evidence="2">Uncharacterized protein</fullName>
    </submittedName>
</protein>
<dbReference type="EMBL" id="QRNO01000005">
    <property type="protein sequence ID" value="RHK52512.1"/>
    <property type="molecule type" value="Genomic_DNA"/>
</dbReference>
<evidence type="ECO:0000256" key="1">
    <source>
        <dbReference type="SAM" id="Phobius"/>
    </source>
</evidence>
<dbReference type="Proteomes" id="UP000286598">
    <property type="component" value="Unassembled WGS sequence"/>
</dbReference>
<sequence length="90" mass="9700">MTTIVRRSIAIGMIHIGMERIVGIRHIVLIGLHGGISIIHGTIHGILRGIMIVGDGTILIGDGAFLMYIIHIEVDPILHVISLHQGLVAE</sequence>
<name>A0A3R6MNK2_9BACT</name>
<organism evidence="2 3">
    <name type="scientific">Leyella stercorea</name>
    <dbReference type="NCBI Taxonomy" id="363265"/>
    <lineage>
        <taxon>Bacteria</taxon>
        <taxon>Pseudomonadati</taxon>
        <taxon>Bacteroidota</taxon>
        <taxon>Bacteroidia</taxon>
        <taxon>Bacteroidales</taxon>
        <taxon>Prevotellaceae</taxon>
        <taxon>Leyella</taxon>
    </lineage>
</organism>
<dbReference type="AlphaFoldDB" id="A0A3R6MNK2"/>
<accession>A0A3R6MNK2</accession>